<keyword evidence="3" id="KW-0811">Translocation</keyword>
<dbReference type="HAMAP" id="MF_02219">
    <property type="entry name" value="Type_III_secretin"/>
    <property type="match status" value="1"/>
</dbReference>
<comment type="function">
    <text evidence="3">Component of the type III secretion system (T3SS), also called injectisome, which is used to inject bacterial effector proteins into eukaryotic host cells. Forms a ring-shaped multimeric structure with an apparent central pore in the outer membrane.</text>
</comment>
<sequence precursor="true">MSSKKNRVFGLTFFLLSMSFYSAQAEIIVAEPVTQSKNHDTFVANNIAVGKVFDAVAERLNKPIILSKLAAQKKVTGNFNLAHADEMFKALSRRIALVWYDDGASIYVYDNSEMRSEIIPTNNVSSNQLLNYIQRNGIYDSRFPVRSQEGERLLFVSGPPLYIELIKAASLYLAEQIRKEELSSGEVAVIPLKHASVTDRSYSLRGQNITIPGLLNVINNLFKNGTTIDETLIIQPPSVAINSTGDSIDELMDAPIGDSSSSTNKPQLVTRKPSNSAFSLVAHPDSNSLIVKGSQEQIRYVRQLVNTLDMRRRQVELSLWIIDITRSELDNLGVNWEVGTFNTGTGSVSFNRSTLSNSQQFLLQIDALNKTGNGHIVSRPVLLTQENIPALFDNNTSFYAKLQGERIATLEQVTYGTMVSVMPRISAGNNVEMEVNIEDGAENRDSMGKTSSVEGLPAVNRTSINTVARIAKDSSLLIGGYTREQYVENESKIPFLGDLPYVGGLFSHSSTNQQKMVRLFLIQPRLLDENEGWDGRQFSEKTRITNHDSQLHGTVQFLQQYMSESWQ</sequence>
<evidence type="ECO:0000259" key="6">
    <source>
        <dbReference type="Pfam" id="PF03958"/>
    </source>
</evidence>
<dbReference type="Pfam" id="PF03958">
    <property type="entry name" value="Secretin_N"/>
    <property type="match status" value="1"/>
</dbReference>
<protein>
    <recommendedName>
        <fullName evidence="3">Type 3 secretion system secretin</fullName>
        <shortName evidence="3">T3SS secretin</shortName>
    </recommendedName>
</protein>
<dbReference type="PANTHER" id="PTHR30332:SF5">
    <property type="entry name" value="SPI-1 TYPE 3 SECRETION SYSTEM SECRETIN"/>
    <property type="match status" value="1"/>
</dbReference>
<feature type="chain" id="PRO_5040555336" description="Type 3 secretion system secretin" evidence="3">
    <location>
        <begin position="26"/>
        <end position="567"/>
    </location>
</feature>
<dbReference type="RefSeq" id="WP_144138679.1">
    <property type="nucleotide sequence ID" value="NZ_ABDWLN020000001.1"/>
</dbReference>
<dbReference type="AlphaFoldDB" id="A0A9N8D3I4"/>
<keyword evidence="2 3" id="KW-0732">Signal</keyword>
<evidence type="ECO:0000256" key="1">
    <source>
        <dbReference type="ARBA" id="ARBA00004442"/>
    </source>
</evidence>
<dbReference type="InterPro" id="IPR038591">
    <property type="entry name" value="NolW-like_sf"/>
</dbReference>
<evidence type="ECO:0000256" key="3">
    <source>
        <dbReference type="HAMAP-Rule" id="MF_02219"/>
    </source>
</evidence>
<dbReference type="InterPro" id="IPR005644">
    <property type="entry name" value="NolW-like"/>
</dbReference>
<accession>A0A9N8D3I4</accession>
<feature type="signal peptide" evidence="3">
    <location>
        <begin position="1"/>
        <end position="25"/>
    </location>
</feature>
<evidence type="ECO:0000313" key="8">
    <source>
        <dbReference type="EMBL" id="CAB5697034.1"/>
    </source>
</evidence>
<proteinExistence type="inferred from homology"/>
<organism evidence="8 9">
    <name type="scientific">Providencia rettgeri</name>
    <dbReference type="NCBI Taxonomy" id="587"/>
    <lineage>
        <taxon>Bacteria</taxon>
        <taxon>Pseudomonadati</taxon>
        <taxon>Pseudomonadota</taxon>
        <taxon>Gammaproteobacteria</taxon>
        <taxon>Enterobacterales</taxon>
        <taxon>Morganellaceae</taxon>
        <taxon>Providencia</taxon>
    </lineage>
</organism>
<evidence type="ECO:0000259" key="5">
    <source>
        <dbReference type="Pfam" id="PF00263"/>
    </source>
</evidence>
<keyword evidence="3" id="KW-0653">Protein transport</keyword>
<evidence type="ECO:0000256" key="4">
    <source>
        <dbReference type="RuleBase" id="RU004004"/>
    </source>
</evidence>
<gene>
    <name evidence="8" type="primary">invG</name>
    <name evidence="3" type="synonym">sctC</name>
    <name evidence="8" type="ORF">GHA_02334</name>
</gene>
<evidence type="ECO:0000259" key="7">
    <source>
        <dbReference type="Pfam" id="PF21304"/>
    </source>
</evidence>
<dbReference type="InterPro" id="IPR004846">
    <property type="entry name" value="T2SS/T3SS_dom"/>
</dbReference>
<dbReference type="InterPro" id="IPR050810">
    <property type="entry name" value="Bact_Secretion_Sys_Channel"/>
</dbReference>
<dbReference type="EMBL" id="CAHPSF010000005">
    <property type="protein sequence ID" value="CAB5697034.1"/>
    <property type="molecule type" value="Genomic_DNA"/>
</dbReference>
<dbReference type="PANTHER" id="PTHR30332">
    <property type="entry name" value="PROBABLE GENERAL SECRETION PATHWAY PROTEIN D"/>
    <property type="match status" value="1"/>
</dbReference>
<feature type="domain" description="NolW-like" evidence="6">
    <location>
        <begin position="187"/>
        <end position="314"/>
    </location>
</feature>
<dbReference type="InterPro" id="IPR049034">
    <property type="entry name" value="T3S_SPI-1_N0"/>
</dbReference>
<dbReference type="Proteomes" id="UP000834611">
    <property type="component" value="Unassembled WGS sequence"/>
</dbReference>
<keyword evidence="3 4" id="KW-0813">Transport</keyword>
<dbReference type="Pfam" id="PF00263">
    <property type="entry name" value="Secretin"/>
    <property type="match status" value="1"/>
</dbReference>
<dbReference type="Gene3D" id="3.55.50.30">
    <property type="match status" value="1"/>
</dbReference>
<dbReference type="GO" id="GO:0009279">
    <property type="term" value="C:cell outer membrane"/>
    <property type="evidence" value="ECO:0007669"/>
    <property type="project" value="UniProtKB-SubCell"/>
</dbReference>
<keyword evidence="3" id="KW-0472">Membrane</keyword>
<name>A0A9N8D3I4_PRORE</name>
<comment type="caution">
    <text evidence="8">The sequence shown here is derived from an EMBL/GenBank/DDBJ whole genome shotgun (WGS) entry which is preliminary data.</text>
</comment>
<dbReference type="Gene3D" id="3.30.1370.120">
    <property type="match status" value="2"/>
</dbReference>
<dbReference type="NCBIfam" id="TIGR02516">
    <property type="entry name" value="type_III_yscC"/>
    <property type="match status" value="1"/>
</dbReference>
<dbReference type="PRINTS" id="PR01337">
    <property type="entry name" value="TYPE3OMGPROT"/>
</dbReference>
<feature type="domain" description="Type II/III secretion system secretin-like" evidence="5">
    <location>
        <begin position="367"/>
        <end position="527"/>
    </location>
</feature>
<feature type="domain" description="SPI-1 type 3 secretion system secretin N0" evidence="7">
    <location>
        <begin position="42"/>
        <end position="110"/>
    </location>
</feature>
<comment type="subcellular location">
    <subcellularLocation>
        <location evidence="1 3 4">Cell outer membrane</location>
    </subcellularLocation>
</comment>
<comment type="similarity">
    <text evidence="3">Belongs to the bacterial secretin family. T3SS SctC subfamily.</text>
</comment>
<dbReference type="Pfam" id="PF21304">
    <property type="entry name" value="T3S_SPI-1_N0"/>
    <property type="match status" value="1"/>
</dbReference>
<evidence type="ECO:0000313" key="9">
    <source>
        <dbReference type="Proteomes" id="UP000834611"/>
    </source>
</evidence>
<reference evidence="8" key="1">
    <citation type="submission" date="2020-05" db="EMBL/GenBank/DDBJ databases">
        <authorList>
            <person name="Delgado-Blas J."/>
        </authorList>
    </citation>
    <scope>NUCLEOTIDE SEQUENCE</scope>
    <source>
        <strain evidence="8">BB1453</strain>
    </source>
</reference>
<keyword evidence="3" id="KW-0998">Cell outer membrane</keyword>
<dbReference type="InterPro" id="IPR003522">
    <property type="entry name" value="T3SS_OM_pore_YscC"/>
</dbReference>
<dbReference type="GO" id="GO:0015627">
    <property type="term" value="C:type II protein secretion system complex"/>
    <property type="evidence" value="ECO:0007669"/>
    <property type="project" value="TreeGrafter"/>
</dbReference>
<dbReference type="GO" id="GO:0030257">
    <property type="term" value="C:type III protein secretion system complex"/>
    <property type="evidence" value="ECO:0007669"/>
    <property type="project" value="UniProtKB-UniRule"/>
</dbReference>
<evidence type="ECO:0000256" key="2">
    <source>
        <dbReference type="ARBA" id="ARBA00022729"/>
    </source>
</evidence>
<comment type="subunit">
    <text evidence="3">The core secretion machinery of the T3SS is composed of approximately 20 different proteins, including cytoplasmic components, a base, an export apparatus and a needle. This subunit is part of the base, which anchors the injectisome in the bacterial cell envelope. Forms a stable homooligomeric complex.</text>
</comment>
<dbReference type="GO" id="GO:0030254">
    <property type="term" value="P:protein secretion by the type III secretion system"/>
    <property type="evidence" value="ECO:0007669"/>
    <property type="project" value="UniProtKB-UniRule"/>
</dbReference>